<accession>A0AAD9EBH3</accession>
<comment type="caution">
    <text evidence="3">The sequence shown here is derived from an EMBL/GenBank/DDBJ whole genome shotgun (WGS) entry which is preliminary data.</text>
</comment>
<dbReference type="AlphaFoldDB" id="A0AAD9EBH3"/>
<dbReference type="Proteomes" id="UP001243330">
    <property type="component" value="Unassembled WGS sequence"/>
</dbReference>
<evidence type="ECO:0000313" key="4">
    <source>
        <dbReference type="Proteomes" id="UP001243330"/>
    </source>
</evidence>
<keyword evidence="4" id="KW-1185">Reference proteome</keyword>
<feature type="domain" description="C2H2-type" evidence="2">
    <location>
        <begin position="11"/>
        <end position="37"/>
    </location>
</feature>
<gene>
    <name evidence="3" type="ORF">CCHR01_14844</name>
</gene>
<reference evidence="3" key="1">
    <citation type="submission" date="2023-01" db="EMBL/GenBank/DDBJ databases">
        <title>Colletotrichum chrysophilum M932 genome sequence.</title>
        <authorList>
            <person name="Baroncelli R."/>
        </authorList>
    </citation>
    <scope>NUCLEOTIDE SEQUENCE</scope>
    <source>
        <strain evidence="3">M932</strain>
    </source>
</reference>
<dbReference type="SMART" id="SM00355">
    <property type="entry name" value="ZnF_C2H2"/>
    <property type="match status" value="1"/>
</dbReference>
<dbReference type="EMBL" id="JAQOWY010000409">
    <property type="protein sequence ID" value="KAK1842505.1"/>
    <property type="molecule type" value="Genomic_DNA"/>
</dbReference>
<name>A0AAD9EBH3_9PEZI</name>
<sequence>MGSSRPTTSPFKCPQPSCQSTTYSTRSNLARHMRSKHGPKARMACGEERANHTSNKKRHERNCKKCNIIATQQGNMTSTSGHDHESPSDLEATSVSDSASITYNNELDKELLNLLLWTDETFSYAFY</sequence>
<evidence type="ECO:0000259" key="2">
    <source>
        <dbReference type="SMART" id="SM00355"/>
    </source>
</evidence>
<dbReference type="Gene3D" id="3.30.160.60">
    <property type="entry name" value="Classic Zinc Finger"/>
    <property type="match status" value="1"/>
</dbReference>
<feature type="region of interest" description="Disordered" evidence="1">
    <location>
        <begin position="74"/>
        <end position="96"/>
    </location>
</feature>
<organism evidence="3 4">
    <name type="scientific">Colletotrichum chrysophilum</name>
    <dbReference type="NCBI Taxonomy" id="1836956"/>
    <lineage>
        <taxon>Eukaryota</taxon>
        <taxon>Fungi</taxon>
        <taxon>Dikarya</taxon>
        <taxon>Ascomycota</taxon>
        <taxon>Pezizomycotina</taxon>
        <taxon>Sordariomycetes</taxon>
        <taxon>Hypocreomycetidae</taxon>
        <taxon>Glomerellales</taxon>
        <taxon>Glomerellaceae</taxon>
        <taxon>Colletotrichum</taxon>
        <taxon>Colletotrichum gloeosporioides species complex</taxon>
    </lineage>
</organism>
<feature type="compositionally biased region" description="Basic residues" evidence="1">
    <location>
        <begin position="29"/>
        <end position="40"/>
    </location>
</feature>
<protein>
    <recommendedName>
        <fullName evidence="2">C2H2-type domain-containing protein</fullName>
    </recommendedName>
</protein>
<feature type="region of interest" description="Disordered" evidence="1">
    <location>
        <begin position="1"/>
        <end position="62"/>
    </location>
</feature>
<proteinExistence type="predicted"/>
<feature type="compositionally biased region" description="Polar residues" evidence="1">
    <location>
        <begin position="1"/>
        <end position="28"/>
    </location>
</feature>
<evidence type="ECO:0000256" key="1">
    <source>
        <dbReference type="SAM" id="MobiDB-lite"/>
    </source>
</evidence>
<evidence type="ECO:0000313" key="3">
    <source>
        <dbReference type="EMBL" id="KAK1842505.1"/>
    </source>
</evidence>
<dbReference type="InterPro" id="IPR013087">
    <property type="entry name" value="Znf_C2H2_type"/>
</dbReference>